<feature type="compositionally biased region" description="Basic and acidic residues" evidence="1">
    <location>
        <begin position="28"/>
        <end position="58"/>
    </location>
</feature>
<name>A0A1A8A026_NOTFU</name>
<reference evidence="2" key="2">
    <citation type="submission" date="2016-06" db="EMBL/GenBank/DDBJ databases">
        <title>The genome of a short-lived fish provides insights into sex chromosome evolution and the genetic control of aging.</title>
        <authorList>
            <person name="Reichwald K."/>
            <person name="Felder M."/>
            <person name="Petzold A."/>
            <person name="Koch P."/>
            <person name="Groth M."/>
            <person name="Platzer M."/>
        </authorList>
    </citation>
    <scope>NUCLEOTIDE SEQUENCE</scope>
    <source>
        <tissue evidence="2">Brain</tissue>
    </source>
</reference>
<organism evidence="2">
    <name type="scientific">Nothobranchius furzeri</name>
    <name type="common">Turquoise killifish</name>
    <dbReference type="NCBI Taxonomy" id="105023"/>
    <lineage>
        <taxon>Eukaryota</taxon>
        <taxon>Metazoa</taxon>
        <taxon>Chordata</taxon>
        <taxon>Craniata</taxon>
        <taxon>Vertebrata</taxon>
        <taxon>Euteleostomi</taxon>
        <taxon>Actinopterygii</taxon>
        <taxon>Neopterygii</taxon>
        <taxon>Teleostei</taxon>
        <taxon>Neoteleostei</taxon>
        <taxon>Acanthomorphata</taxon>
        <taxon>Ovalentaria</taxon>
        <taxon>Atherinomorphae</taxon>
        <taxon>Cyprinodontiformes</taxon>
        <taxon>Nothobranchiidae</taxon>
        <taxon>Nothobranchius</taxon>
    </lineage>
</organism>
<proteinExistence type="predicted"/>
<dbReference type="EMBL" id="HADY01010012">
    <property type="protein sequence ID" value="SBP48497.1"/>
    <property type="molecule type" value="Transcribed_RNA"/>
</dbReference>
<feature type="region of interest" description="Disordered" evidence="1">
    <location>
        <begin position="21"/>
        <end position="58"/>
    </location>
</feature>
<gene>
    <name evidence="2" type="primary">Nfu_g_1_015782</name>
</gene>
<evidence type="ECO:0000313" key="2">
    <source>
        <dbReference type="EMBL" id="SBP48497.1"/>
    </source>
</evidence>
<reference evidence="2" key="1">
    <citation type="submission" date="2016-05" db="EMBL/GenBank/DDBJ databases">
        <authorList>
            <person name="Lavstsen T."/>
            <person name="Jespersen J.S."/>
        </authorList>
    </citation>
    <scope>NUCLEOTIDE SEQUENCE</scope>
    <source>
        <tissue evidence="2">Brain</tissue>
    </source>
</reference>
<dbReference type="AlphaFoldDB" id="A0A1A8A026"/>
<accession>A0A1A8A026</accession>
<protein>
    <submittedName>
        <fullName evidence="2">Uncharacterized protein</fullName>
    </submittedName>
</protein>
<sequence>MNSFLHVITNAARLYTGPTTGELNALTHRSEGRAERGGGEKRRGEVRERGERGGGERELTMVNKCTKTFFLLSEVKNTDKHPLSGNEMIEYRYCQTRPLKILTAAAESHLHR</sequence>
<evidence type="ECO:0000256" key="1">
    <source>
        <dbReference type="SAM" id="MobiDB-lite"/>
    </source>
</evidence>